<dbReference type="AlphaFoldDB" id="A0AAX2IHJ5"/>
<dbReference type="EMBL" id="UAVR01000006">
    <property type="protein sequence ID" value="SQA88108.1"/>
    <property type="molecule type" value="Genomic_DNA"/>
</dbReference>
<dbReference type="GO" id="GO:0033953">
    <property type="term" value="F:alpha-agarase activity"/>
    <property type="evidence" value="ECO:0007669"/>
    <property type="project" value="UniProtKB-EC"/>
</dbReference>
<name>A0AAX2IHJ5_9FLAO</name>
<keyword evidence="3" id="KW-0378">Hydrolase</keyword>
<dbReference type="SUPFAM" id="SSF103647">
    <property type="entry name" value="TSP type-3 repeat"/>
    <property type="match status" value="1"/>
</dbReference>
<reference evidence="3 5" key="2">
    <citation type="submission" date="2018-06" db="EMBL/GenBank/DDBJ databases">
        <authorList>
            <consortium name="Pathogen Informatics"/>
            <person name="Doyle S."/>
        </authorList>
    </citation>
    <scope>NUCLEOTIDE SEQUENCE [LARGE SCALE GENOMIC DNA]</scope>
    <source>
        <strain evidence="3 5">NCTC11212</strain>
    </source>
</reference>
<comment type="caution">
    <text evidence="3">The sequence shown here is derived from an EMBL/GenBank/DDBJ whole genome shotgun (WGS) entry which is preliminary data.</text>
</comment>
<accession>A0AAX2IHJ5</accession>
<evidence type="ECO:0000313" key="4">
    <source>
        <dbReference type="Proteomes" id="UP000190669"/>
    </source>
</evidence>
<evidence type="ECO:0000313" key="2">
    <source>
        <dbReference type="EMBL" id="SKB35811.1"/>
    </source>
</evidence>
<evidence type="ECO:0000313" key="5">
    <source>
        <dbReference type="Proteomes" id="UP000251937"/>
    </source>
</evidence>
<sequence length="320" mass="37266">MRFYYTFFFIFIFLCCSSQDIIDKESFKKCKKEFSKKICLSDEDGDGVLFYLDHCPKDTGPTENNGCPWQNIDGDEVIDKDDACPNVPGPQENNGCPWPDTDGDGIYDKDDACPNVPGVPEEEGCPKKNIYQSHRYSQEELDEVKKKFLDKTKNINYGKLADFIFSKIDLKGFKSRMITLEIASFSQMAGCGQDRTDYSPINLKVNLASELFWNENNFKKFVNKFPSKIVFPYSENEGVNKKVQSFKKIYSKKSNGMTFYNAKNNFKELNSKEIDPYRNFHIYIFFEENDEIFIKINEYSDLERNYFRLQAKGNTFIQLN</sequence>
<dbReference type="EC" id="3.2.1.158" evidence="3"/>
<gene>
    <name evidence="3" type="primary">agaA_1</name>
    <name evidence="3" type="ORF">NCTC11212_00982</name>
    <name evidence="2" type="ORF">SAMN05421800_101141</name>
</gene>
<dbReference type="GO" id="GO:0007155">
    <property type="term" value="P:cell adhesion"/>
    <property type="evidence" value="ECO:0007669"/>
    <property type="project" value="InterPro"/>
</dbReference>
<keyword evidence="4" id="KW-1185">Reference proteome</keyword>
<dbReference type="Proteomes" id="UP000190669">
    <property type="component" value="Unassembled WGS sequence"/>
</dbReference>
<evidence type="ECO:0000313" key="3">
    <source>
        <dbReference type="EMBL" id="SQA88108.1"/>
    </source>
</evidence>
<dbReference type="InterPro" id="IPR028974">
    <property type="entry name" value="TSP_type-3_rpt"/>
</dbReference>
<protein>
    <submittedName>
        <fullName evidence="3">Alpha-agarase</fullName>
        <ecNumber evidence="3">3.2.1.158</ecNumber>
    </submittedName>
    <submittedName>
        <fullName evidence="2">Thrombospondin type 3 repeat-containing protein</fullName>
    </submittedName>
</protein>
<dbReference type="InterPro" id="IPR003367">
    <property type="entry name" value="Thrombospondin_3-like_rpt"/>
</dbReference>
<reference evidence="2 4" key="1">
    <citation type="submission" date="2017-02" db="EMBL/GenBank/DDBJ databases">
        <authorList>
            <person name="Varghese N."/>
            <person name="Submissions S."/>
        </authorList>
    </citation>
    <scope>NUCLEOTIDE SEQUENCE [LARGE SCALE GENOMIC DNA]</scope>
    <source>
        <strain evidence="2 4">DSM 16775</strain>
    </source>
</reference>
<organism evidence="3 5">
    <name type="scientific">Chryseobacterium balustinum</name>
    <dbReference type="NCBI Taxonomy" id="246"/>
    <lineage>
        <taxon>Bacteria</taxon>
        <taxon>Pseudomonadati</taxon>
        <taxon>Bacteroidota</taxon>
        <taxon>Flavobacteriia</taxon>
        <taxon>Flavobacteriales</taxon>
        <taxon>Weeksellaceae</taxon>
        <taxon>Chryseobacterium group</taxon>
        <taxon>Chryseobacterium</taxon>
    </lineage>
</organism>
<evidence type="ECO:0000256" key="1">
    <source>
        <dbReference type="ARBA" id="ARBA00022729"/>
    </source>
</evidence>
<dbReference type="GO" id="GO:0005509">
    <property type="term" value="F:calcium ion binding"/>
    <property type="evidence" value="ECO:0007669"/>
    <property type="project" value="InterPro"/>
</dbReference>
<keyword evidence="1" id="KW-0732">Signal</keyword>
<dbReference type="Pfam" id="PF02412">
    <property type="entry name" value="TSP_3"/>
    <property type="match status" value="1"/>
</dbReference>
<keyword evidence="3" id="KW-0326">Glycosidase</keyword>
<dbReference type="Proteomes" id="UP000251937">
    <property type="component" value="Unassembled WGS sequence"/>
</dbReference>
<dbReference type="EMBL" id="FUZE01000001">
    <property type="protein sequence ID" value="SKB35811.1"/>
    <property type="molecule type" value="Genomic_DNA"/>
</dbReference>
<dbReference type="KEGG" id="cbp:EB354_20090"/>
<dbReference type="Gene3D" id="4.10.1080.10">
    <property type="entry name" value="TSP type-3 repeat"/>
    <property type="match status" value="1"/>
</dbReference>
<proteinExistence type="predicted"/>